<proteinExistence type="predicted"/>
<organism evidence="1 2">
    <name type="scientific">Desulfomicrobium apsheronum</name>
    <dbReference type="NCBI Taxonomy" id="52560"/>
    <lineage>
        <taxon>Bacteria</taxon>
        <taxon>Pseudomonadati</taxon>
        <taxon>Thermodesulfobacteriota</taxon>
        <taxon>Desulfovibrionia</taxon>
        <taxon>Desulfovibrionales</taxon>
        <taxon>Desulfomicrobiaceae</taxon>
        <taxon>Desulfomicrobium</taxon>
    </lineage>
</organism>
<evidence type="ECO:0008006" key="3">
    <source>
        <dbReference type="Google" id="ProtNLM"/>
    </source>
</evidence>
<name>A0A1I3T294_9BACT</name>
<dbReference type="Proteomes" id="UP000198635">
    <property type="component" value="Unassembled WGS sequence"/>
</dbReference>
<dbReference type="EMBL" id="FORX01000005">
    <property type="protein sequence ID" value="SFJ63961.1"/>
    <property type="molecule type" value="Genomic_DNA"/>
</dbReference>
<dbReference type="STRING" id="52560.SAMN04488082_10521"/>
<reference evidence="2" key="1">
    <citation type="submission" date="2016-10" db="EMBL/GenBank/DDBJ databases">
        <authorList>
            <person name="Varghese N."/>
            <person name="Submissions S."/>
        </authorList>
    </citation>
    <scope>NUCLEOTIDE SEQUENCE [LARGE SCALE GENOMIC DNA]</scope>
    <source>
        <strain evidence="2">DSM 5918</strain>
    </source>
</reference>
<protein>
    <recommendedName>
        <fullName evidence="3">Lipoprotein</fullName>
    </recommendedName>
</protein>
<accession>A0A1I3T294</accession>
<keyword evidence="2" id="KW-1185">Reference proteome</keyword>
<evidence type="ECO:0000313" key="2">
    <source>
        <dbReference type="Proteomes" id="UP000198635"/>
    </source>
</evidence>
<gene>
    <name evidence="1" type="ORF">SAMN04488082_10521</name>
</gene>
<dbReference type="PROSITE" id="PS51257">
    <property type="entry name" value="PROKAR_LIPOPROTEIN"/>
    <property type="match status" value="1"/>
</dbReference>
<dbReference type="AlphaFoldDB" id="A0A1I3T294"/>
<evidence type="ECO:0000313" key="1">
    <source>
        <dbReference type="EMBL" id="SFJ63961.1"/>
    </source>
</evidence>
<dbReference type="RefSeq" id="WP_092373421.1">
    <property type="nucleotide sequence ID" value="NZ_FORX01000005.1"/>
</dbReference>
<dbReference type="OrthoDB" id="5397852at2"/>
<sequence length="128" mass="13614">MRIVMFCGIFLVGMALFVTGCEKISPPLGVGQVVSDPGAFSGTMDVIGIAYAYSSSDPNVMGIMDLGELKCASPGCTKVLLPVRLGDTRPVIGDEVRVTGVMVKDASGYLFKAERVQILARHNLEAFK</sequence>